<dbReference type="Proteomes" id="UP000256900">
    <property type="component" value="Unassembled WGS sequence"/>
</dbReference>
<reference evidence="2 3" key="1">
    <citation type="submission" date="2018-08" db="EMBL/GenBank/DDBJ databases">
        <title>Genomic Encyclopedia of Type Strains, Phase IV (KMG-IV): sequencing the most valuable type-strain genomes for metagenomic binning, comparative biology and taxonomic classification.</title>
        <authorList>
            <person name="Goeker M."/>
        </authorList>
    </citation>
    <scope>NUCLEOTIDE SEQUENCE [LARGE SCALE GENOMIC DNA]</scope>
    <source>
        <strain evidence="2 3">BW863</strain>
    </source>
</reference>
<evidence type="ECO:0000313" key="2">
    <source>
        <dbReference type="EMBL" id="REF88196.1"/>
    </source>
</evidence>
<dbReference type="EMBL" id="QUMO01000002">
    <property type="protein sequence ID" value="REF88196.1"/>
    <property type="molecule type" value="Genomic_DNA"/>
</dbReference>
<sequence>MRAADGFCLDSGRRGGWRSVSVGLEENDKIVLVDTAEPGTRLLIEHIPIDGPAAQERDAPFPRPPLFFFLINLCLQAFDLKLIICIGVQTAFVIDGMPKEIAAGGTGQAIKRERKENSPKATANDHFFSFADQG</sequence>
<proteinExistence type="predicted"/>
<evidence type="ECO:0000256" key="1">
    <source>
        <dbReference type="SAM" id="MobiDB-lite"/>
    </source>
</evidence>
<feature type="region of interest" description="Disordered" evidence="1">
    <location>
        <begin position="105"/>
        <end position="134"/>
    </location>
</feature>
<comment type="caution">
    <text evidence="2">The sequence shown here is derived from an EMBL/GenBank/DDBJ whole genome shotgun (WGS) entry which is preliminary data.</text>
</comment>
<dbReference type="AlphaFoldDB" id="A0A3D9ZAB4"/>
<organism evidence="2 3">
    <name type="scientific">Methylovirgula ligni</name>
    <dbReference type="NCBI Taxonomy" id="569860"/>
    <lineage>
        <taxon>Bacteria</taxon>
        <taxon>Pseudomonadati</taxon>
        <taxon>Pseudomonadota</taxon>
        <taxon>Alphaproteobacteria</taxon>
        <taxon>Hyphomicrobiales</taxon>
        <taxon>Beijerinckiaceae</taxon>
        <taxon>Methylovirgula</taxon>
    </lineage>
</organism>
<accession>A0A3D9ZAB4</accession>
<protein>
    <submittedName>
        <fullName evidence="2">Uncharacterized protein</fullName>
    </submittedName>
</protein>
<gene>
    <name evidence="2" type="ORF">DES32_1838</name>
</gene>
<evidence type="ECO:0000313" key="3">
    <source>
        <dbReference type="Proteomes" id="UP000256900"/>
    </source>
</evidence>
<keyword evidence="3" id="KW-1185">Reference proteome</keyword>
<name>A0A3D9ZAB4_9HYPH</name>